<sequence length="886" mass="99429">MNHFYQMKGIKREFSVARTPYQNEVAERNNRTLIKAAKTMLADSLLPTTFWAEAVNTACYVQNRVLVTKPHNKTPYELLIGRSPNLEFMRPFGCPVTILNTLDHLGKFEGKVDEGFLVGYFVNSKAFRAKAFDHEYILLLLMPSNSPLSSSTRSLDDKDADEVPNKGDEGVSKESKIDDQERTDSSTQDVNTVGPSINITNTNINAGSLNINIVGSNDPSMSSLEETGIFDDLYDDKEVGSSSNVGPSYTTFELLGRWTKNHLIANAIRDPSRLVSTKNQLKTDAMWCYFNAILTSVETKTYKEEMLEPSWIDAMQEEILEFKILKVWELVPCPNLIMLIKVKYIFKVKKDECGGVLKNNARLIGRDILLVQIYVDDIIFASTNPVMCDDFAKIMTSKFKMSMMGKMSFFLQLQISQSLRGILINQSNYALEIIKKYGMLSSDPVYTPMVEKSNLDKDLHGNPIDPRHYCGMIGSLMYLTSNRLDLVFALCMCARILHKSFSTRKIQLLGRKDGYEKNVSCNTKESDTGRGQVMVICPRLPNQEFVIPPSSDEEIVSFIKELGYTGDIDSVTKNSPAYKTYLAFSTKAATPKKARKFKKPASLLKKKTPVTIEEPVKKPAKKPEPAKKYVSTKKPSRKQSTCVQIRDTPGVSVSKKKAPVKAERSKRIDLLSEAALRLVEKGYQKKQTGKKTFISKGTHLKPGVPDVSKADSSKSKYESWGDSDDDNDDNDQQSDDKRTKSGNLRTSNDEEESQEDEFVHTPENYVPTDDETNDVDDEYDCINKEIYDDVNVELKDTELEGEGKDDEEMTDAGHVDAEHENVNQEITGDQVNDVSRAAVTTALATQKTKVPLSSSSFSSDYATKFLNIDNIPSVDIEIISMMDIKG</sequence>
<evidence type="ECO:0000256" key="1">
    <source>
        <dbReference type="ARBA" id="ARBA00022723"/>
    </source>
</evidence>
<comment type="caution">
    <text evidence="5">The sequence shown here is derived from an EMBL/GenBank/DDBJ whole genome shotgun (WGS) entry which is preliminary data.</text>
</comment>
<feature type="region of interest" description="Disordered" evidence="3">
    <location>
        <begin position="800"/>
        <end position="822"/>
    </location>
</feature>
<protein>
    <submittedName>
        <fullName evidence="5">Ribonuclease H-like domain-containing protein</fullName>
    </submittedName>
</protein>
<feature type="region of interest" description="Disordered" evidence="3">
    <location>
        <begin position="147"/>
        <end position="194"/>
    </location>
</feature>
<feature type="compositionally biased region" description="Basic and acidic residues" evidence="3">
    <location>
        <begin position="660"/>
        <end position="670"/>
    </location>
</feature>
<evidence type="ECO:0000259" key="4">
    <source>
        <dbReference type="PROSITE" id="PS50994"/>
    </source>
</evidence>
<feature type="compositionally biased region" description="Basic and acidic residues" evidence="3">
    <location>
        <begin position="614"/>
        <end position="627"/>
    </location>
</feature>
<dbReference type="AlphaFoldDB" id="A0A6L2NKD5"/>
<evidence type="ECO:0000256" key="2">
    <source>
        <dbReference type="ARBA" id="ARBA00022801"/>
    </source>
</evidence>
<feature type="compositionally biased region" description="Polar residues" evidence="3">
    <location>
        <begin position="185"/>
        <end position="194"/>
    </location>
</feature>
<evidence type="ECO:0000256" key="3">
    <source>
        <dbReference type="SAM" id="MobiDB-lite"/>
    </source>
</evidence>
<accession>A0A6L2NKD5</accession>
<dbReference type="GO" id="GO:0015074">
    <property type="term" value="P:DNA integration"/>
    <property type="evidence" value="ECO:0007669"/>
    <property type="project" value="InterPro"/>
</dbReference>
<dbReference type="GO" id="GO:0003676">
    <property type="term" value="F:nucleic acid binding"/>
    <property type="evidence" value="ECO:0007669"/>
    <property type="project" value="InterPro"/>
</dbReference>
<feature type="compositionally biased region" description="Acidic residues" evidence="3">
    <location>
        <begin position="721"/>
        <end position="733"/>
    </location>
</feature>
<dbReference type="InterPro" id="IPR013103">
    <property type="entry name" value="RVT_2"/>
</dbReference>
<dbReference type="Pfam" id="PF07727">
    <property type="entry name" value="RVT_2"/>
    <property type="match status" value="1"/>
</dbReference>
<dbReference type="Gene3D" id="3.30.420.10">
    <property type="entry name" value="Ribonuclease H-like superfamily/Ribonuclease H"/>
    <property type="match status" value="1"/>
</dbReference>
<organism evidence="5">
    <name type="scientific">Tanacetum cinerariifolium</name>
    <name type="common">Dalmatian daisy</name>
    <name type="synonym">Chrysanthemum cinerariifolium</name>
    <dbReference type="NCBI Taxonomy" id="118510"/>
    <lineage>
        <taxon>Eukaryota</taxon>
        <taxon>Viridiplantae</taxon>
        <taxon>Streptophyta</taxon>
        <taxon>Embryophyta</taxon>
        <taxon>Tracheophyta</taxon>
        <taxon>Spermatophyta</taxon>
        <taxon>Magnoliopsida</taxon>
        <taxon>eudicotyledons</taxon>
        <taxon>Gunneridae</taxon>
        <taxon>Pentapetalae</taxon>
        <taxon>asterids</taxon>
        <taxon>campanulids</taxon>
        <taxon>Asterales</taxon>
        <taxon>Asteraceae</taxon>
        <taxon>Asteroideae</taxon>
        <taxon>Anthemideae</taxon>
        <taxon>Anthemidinae</taxon>
        <taxon>Tanacetum</taxon>
    </lineage>
</organism>
<feature type="compositionally biased region" description="Acidic residues" evidence="3">
    <location>
        <begin position="768"/>
        <end position="777"/>
    </location>
</feature>
<feature type="compositionally biased region" description="Basic and acidic residues" evidence="3">
    <location>
        <begin position="708"/>
        <end position="719"/>
    </location>
</feature>
<feature type="compositionally biased region" description="Basic and acidic residues" evidence="3">
    <location>
        <begin position="811"/>
        <end position="822"/>
    </location>
</feature>
<dbReference type="SUPFAM" id="SSF53098">
    <property type="entry name" value="Ribonuclease H-like"/>
    <property type="match status" value="1"/>
</dbReference>
<dbReference type="PROSITE" id="PS50994">
    <property type="entry name" value="INTEGRASE"/>
    <property type="match status" value="1"/>
</dbReference>
<dbReference type="InterPro" id="IPR036397">
    <property type="entry name" value="RNaseH_sf"/>
</dbReference>
<dbReference type="PANTHER" id="PTHR42648:SF32">
    <property type="entry name" value="RIBONUCLEASE H-LIKE DOMAIN, GAG-PRE-INTEGRASE DOMAIN PROTEIN-RELATED"/>
    <property type="match status" value="1"/>
</dbReference>
<dbReference type="EMBL" id="BKCJ010009006">
    <property type="protein sequence ID" value="GEU84964.1"/>
    <property type="molecule type" value="Genomic_DNA"/>
</dbReference>
<keyword evidence="2" id="KW-0378">Hydrolase</keyword>
<name>A0A6L2NKD5_TANCI</name>
<proteinExistence type="predicted"/>
<feature type="domain" description="Integrase catalytic" evidence="4">
    <location>
        <begin position="1"/>
        <end position="83"/>
    </location>
</feature>
<dbReference type="PANTHER" id="PTHR42648">
    <property type="entry name" value="TRANSPOSASE, PUTATIVE-RELATED"/>
    <property type="match status" value="1"/>
</dbReference>
<feature type="region of interest" description="Disordered" evidence="3">
    <location>
        <begin position="608"/>
        <end position="777"/>
    </location>
</feature>
<reference evidence="5" key="1">
    <citation type="journal article" date="2019" name="Sci. Rep.">
        <title>Draft genome of Tanacetum cinerariifolium, the natural source of mosquito coil.</title>
        <authorList>
            <person name="Yamashiro T."/>
            <person name="Shiraishi A."/>
            <person name="Satake H."/>
            <person name="Nakayama K."/>
        </authorList>
    </citation>
    <scope>NUCLEOTIDE SEQUENCE</scope>
</reference>
<dbReference type="InterPro" id="IPR001584">
    <property type="entry name" value="Integrase_cat-core"/>
</dbReference>
<gene>
    <name evidence="5" type="ORF">Tci_056942</name>
</gene>
<dbReference type="InterPro" id="IPR012337">
    <property type="entry name" value="RNaseH-like_sf"/>
</dbReference>
<dbReference type="GO" id="GO:0046872">
    <property type="term" value="F:metal ion binding"/>
    <property type="evidence" value="ECO:0007669"/>
    <property type="project" value="UniProtKB-KW"/>
</dbReference>
<feature type="compositionally biased region" description="Basic and acidic residues" evidence="3">
    <location>
        <begin position="154"/>
        <end position="184"/>
    </location>
</feature>
<keyword evidence="1" id="KW-0479">Metal-binding</keyword>
<evidence type="ECO:0000313" key="5">
    <source>
        <dbReference type="EMBL" id="GEU84964.1"/>
    </source>
</evidence>
<dbReference type="InterPro" id="IPR039537">
    <property type="entry name" value="Retrotran_Ty1/copia-like"/>
</dbReference>
<dbReference type="GO" id="GO:0016787">
    <property type="term" value="F:hydrolase activity"/>
    <property type="evidence" value="ECO:0007669"/>
    <property type="project" value="UniProtKB-KW"/>
</dbReference>